<evidence type="ECO:0000313" key="3">
    <source>
        <dbReference type="Proteomes" id="UP000288669"/>
    </source>
</evidence>
<feature type="transmembrane region" description="Helical" evidence="1">
    <location>
        <begin position="54"/>
        <end position="70"/>
    </location>
</feature>
<dbReference type="AlphaFoldDB" id="A0A430AI84"/>
<feature type="transmembrane region" description="Helical" evidence="1">
    <location>
        <begin position="30"/>
        <end position="48"/>
    </location>
</feature>
<reference evidence="2 3" key="1">
    <citation type="submission" date="2017-05" db="EMBL/GenBank/DDBJ databases">
        <title>Vagococcus spp. assemblies.</title>
        <authorList>
            <person name="Gulvik C.A."/>
        </authorList>
    </citation>
    <scope>NUCLEOTIDE SEQUENCE [LARGE SCALE GENOMIC DNA]</scope>
    <source>
        <strain evidence="2 3">DSM 24756</strain>
    </source>
</reference>
<dbReference type="EMBL" id="NGJZ01000001">
    <property type="protein sequence ID" value="RSU07791.1"/>
    <property type="molecule type" value="Genomic_DNA"/>
</dbReference>
<protein>
    <recommendedName>
        <fullName evidence="4">Hydrophobic protein</fullName>
    </recommendedName>
</protein>
<evidence type="ECO:0000256" key="1">
    <source>
        <dbReference type="SAM" id="Phobius"/>
    </source>
</evidence>
<proteinExistence type="predicted"/>
<sequence length="189" mass="21796">MNGLFYSALLVWGVAFISSKAFKFEKPNRFTLVVVPTYSLIMFLTTMSWTVKNLLLLVFLAPLAVLIGWYQTRQVEIKDSNVEDKYGRPKVLVKNNLAYIIGWIAVFILGICFHFIVEGGLSFEAIKEELFVEIKKDLFGFTIFSVEGSWYVWALSGISSFTYTRLLRRKDKKFHAALIRKKNKKLKTS</sequence>
<feature type="transmembrane region" description="Helical" evidence="1">
    <location>
        <begin position="150"/>
        <end position="167"/>
    </location>
</feature>
<keyword evidence="1" id="KW-0472">Membrane</keyword>
<comment type="caution">
    <text evidence="2">The sequence shown here is derived from an EMBL/GenBank/DDBJ whole genome shotgun (WGS) entry which is preliminary data.</text>
</comment>
<evidence type="ECO:0000313" key="2">
    <source>
        <dbReference type="EMBL" id="RSU07791.1"/>
    </source>
</evidence>
<accession>A0A430AI84</accession>
<keyword evidence="3" id="KW-1185">Reference proteome</keyword>
<keyword evidence="1" id="KW-0812">Transmembrane</keyword>
<feature type="transmembrane region" description="Helical" evidence="1">
    <location>
        <begin position="6"/>
        <end position="23"/>
    </location>
</feature>
<dbReference type="RefSeq" id="WP_126821752.1">
    <property type="nucleotide sequence ID" value="NZ_JBHLWU010000001.1"/>
</dbReference>
<feature type="transmembrane region" description="Helical" evidence="1">
    <location>
        <begin position="97"/>
        <end position="117"/>
    </location>
</feature>
<name>A0A430AI84_9ENTE</name>
<keyword evidence="1" id="KW-1133">Transmembrane helix</keyword>
<evidence type="ECO:0008006" key="4">
    <source>
        <dbReference type="Google" id="ProtNLM"/>
    </source>
</evidence>
<dbReference type="OrthoDB" id="2299756at2"/>
<organism evidence="2 3">
    <name type="scientific">Vagococcus entomophilus</name>
    <dbReference type="NCBI Taxonomy" id="1160095"/>
    <lineage>
        <taxon>Bacteria</taxon>
        <taxon>Bacillati</taxon>
        <taxon>Bacillota</taxon>
        <taxon>Bacilli</taxon>
        <taxon>Lactobacillales</taxon>
        <taxon>Enterococcaceae</taxon>
        <taxon>Vagococcus</taxon>
    </lineage>
</organism>
<gene>
    <name evidence="2" type="ORF">CBF30_00700</name>
</gene>
<dbReference type="Proteomes" id="UP000288669">
    <property type="component" value="Unassembled WGS sequence"/>
</dbReference>